<keyword evidence="3" id="KW-1185">Reference proteome</keyword>
<evidence type="ECO:0000256" key="1">
    <source>
        <dbReference type="SAM" id="MobiDB-lite"/>
    </source>
</evidence>
<dbReference type="Proteomes" id="UP000053815">
    <property type="component" value="Unassembled WGS sequence"/>
</dbReference>
<feature type="compositionally biased region" description="Low complexity" evidence="1">
    <location>
        <begin position="85"/>
        <end position="95"/>
    </location>
</feature>
<reference evidence="2" key="1">
    <citation type="submission" date="2014-09" db="EMBL/GenBank/DDBJ databases">
        <title>Draft genome sequence of an oleaginous Mucoromycotina fungus Mucor ambiguus NBRC6742.</title>
        <authorList>
            <person name="Takeda I."/>
            <person name="Yamane N."/>
            <person name="Morita T."/>
            <person name="Tamano K."/>
            <person name="Machida M."/>
            <person name="Baker S."/>
            <person name="Koike H."/>
        </authorList>
    </citation>
    <scope>NUCLEOTIDE SEQUENCE</scope>
    <source>
        <strain evidence="2">NBRC 6742</strain>
    </source>
</reference>
<evidence type="ECO:0000313" key="2">
    <source>
        <dbReference type="EMBL" id="GAN00896.1"/>
    </source>
</evidence>
<dbReference type="OrthoDB" id="2228080at2759"/>
<feature type="region of interest" description="Disordered" evidence="1">
    <location>
        <begin position="230"/>
        <end position="277"/>
    </location>
</feature>
<feature type="region of interest" description="Disordered" evidence="1">
    <location>
        <begin position="1"/>
        <end position="21"/>
    </location>
</feature>
<protein>
    <submittedName>
        <fullName evidence="2">Uncharacterized protein</fullName>
    </submittedName>
</protein>
<dbReference type="AlphaFoldDB" id="A0A0C9LZT5"/>
<feature type="compositionally biased region" description="Polar residues" evidence="1">
    <location>
        <begin position="1"/>
        <end position="10"/>
    </location>
</feature>
<dbReference type="EMBL" id="DF836292">
    <property type="protein sequence ID" value="GAN00896.1"/>
    <property type="molecule type" value="Genomic_DNA"/>
</dbReference>
<evidence type="ECO:0000313" key="3">
    <source>
        <dbReference type="Proteomes" id="UP000053815"/>
    </source>
</evidence>
<feature type="region of interest" description="Disordered" evidence="1">
    <location>
        <begin position="49"/>
        <end position="107"/>
    </location>
</feature>
<sequence>MSLEQSSITTTHHEWLPMPSGISITSHDSFTKDLLYQFDKRRSQFLSNEDYSSSSIENNTHQQSPKSSPSIAATGPAAVSALQRSSTSLSSLSHSHSTETTATGEHANNHVLIEQDRQIIQGNHKNNNNRRRSAGDLLRKSSLYLRNKFNEGFHHNTHLEQQQQHTEDQHGASRFNSWTLKKKKKRQNAHNVFKNKSPSSTCIPSPPSPPTQQQQLSKIAINTTINIQPLNHANNKSNSKNPIQPPIITQYPPKPLKYSPVEPLPDDDDNGNSSTGAALHYKKSKTLHRLSLPLLKLTAQQQQQQPSNNTLQRRRSDSDLLNRNLVVEKTSHSMLHSISKKWNKLLSTCIQRGVKKKD</sequence>
<gene>
    <name evidence="2" type="ORF">MAM1_0003c00322</name>
</gene>
<organism evidence="2">
    <name type="scientific">Mucor ambiguus</name>
    <dbReference type="NCBI Taxonomy" id="91626"/>
    <lineage>
        <taxon>Eukaryota</taxon>
        <taxon>Fungi</taxon>
        <taxon>Fungi incertae sedis</taxon>
        <taxon>Mucoromycota</taxon>
        <taxon>Mucoromycotina</taxon>
        <taxon>Mucoromycetes</taxon>
        <taxon>Mucorales</taxon>
        <taxon>Mucorineae</taxon>
        <taxon>Mucoraceae</taxon>
        <taxon>Mucor</taxon>
    </lineage>
</organism>
<proteinExistence type="predicted"/>
<feature type="compositionally biased region" description="Polar residues" evidence="1">
    <location>
        <begin position="230"/>
        <end position="241"/>
    </location>
</feature>
<name>A0A0C9LZT5_9FUNG</name>
<accession>A0A0C9LZT5</accession>
<feature type="compositionally biased region" description="Polar residues" evidence="1">
    <location>
        <begin position="49"/>
        <end position="71"/>
    </location>
</feature>
<feature type="region of interest" description="Disordered" evidence="1">
    <location>
        <begin position="158"/>
        <end position="215"/>
    </location>
</feature>